<sequence length="64" mass="6468">MPLPCGTTAYGHDGDALGVSTWTFTTGDGRAVTLSVTWGTNRPAKAAVTALLDDALCDPASASN</sequence>
<accession>A0A8J3QRW9</accession>
<evidence type="ECO:0000313" key="1">
    <source>
        <dbReference type="EMBL" id="GIH15529.1"/>
    </source>
</evidence>
<gene>
    <name evidence="1" type="ORF">Raf01_37010</name>
</gene>
<evidence type="ECO:0000313" key="2">
    <source>
        <dbReference type="Proteomes" id="UP000642748"/>
    </source>
</evidence>
<dbReference type="RefSeq" id="WP_308442657.1">
    <property type="nucleotide sequence ID" value="NZ_BONZ01000034.1"/>
</dbReference>
<proteinExistence type="predicted"/>
<organism evidence="1 2">
    <name type="scientific">Rugosimonospora africana</name>
    <dbReference type="NCBI Taxonomy" id="556532"/>
    <lineage>
        <taxon>Bacteria</taxon>
        <taxon>Bacillati</taxon>
        <taxon>Actinomycetota</taxon>
        <taxon>Actinomycetes</taxon>
        <taxon>Micromonosporales</taxon>
        <taxon>Micromonosporaceae</taxon>
        <taxon>Rugosimonospora</taxon>
    </lineage>
</organism>
<dbReference type="AlphaFoldDB" id="A0A8J3QRW9"/>
<keyword evidence="2" id="KW-1185">Reference proteome</keyword>
<protein>
    <submittedName>
        <fullName evidence="1">Uncharacterized protein</fullName>
    </submittedName>
</protein>
<reference evidence="1" key="1">
    <citation type="submission" date="2021-01" db="EMBL/GenBank/DDBJ databases">
        <title>Whole genome shotgun sequence of Rugosimonospora africana NBRC 104875.</title>
        <authorList>
            <person name="Komaki H."/>
            <person name="Tamura T."/>
        </authorList>
    </citation>
    <scope>NUCLEOTIDE SEQUENCE</scope>
    <source>
        <strain evidence="1">NBRC 104875</strain>
    </source>
</reference>
<comment type="caution">
    <text evidence="1">The sequence shown here is derived from an EMBL/GenBank/DDBJ whole genome shotgun (WGS) entry which is preliminary data.</text>
</comment>
<dbReference type="Proteomes" id="UP000642748">
    <property type="component" value="Unassembled WGS sequence"/>
</dbReference>
<name>A0A8J3QRW9_9ACTN</name>
<dbReference type="EMBL" id="BONZ01000034">
    <property type="protein sequence ID" value="GIH15529.1"/>
    <property type="molecule type" value="Genomic_DNA"/>
</dbReference>